<feature type="region of interest" description="Disordered" evidence="1">
    <location>
        <begin position="81"/>
        <end position="117"/>
    </location>
</feature>
<feature type="compositionally biased region" description="Acidic residues" evidence="1">
    <location>
        <begin position="83"/>
        <end position="92"/>
    </location>
</feature>
<gene>
    <name evidence="2" type="ORF">C1645_828953</name>
</gene>
<evidence type="ECO:0000313" key="3">
    <source>
        <dbReference type="Proteomes" id="UP000265703"/>
    </source>
</evidence>
<organism evidence="2 3">
    <name type="scientific">Glomus cerebriforme</name>
    <dbReference type="NCBI Taxonomy" id="658196"/>
    <lineage>
        <taxon>Eukaryota</taxon>
        <taxon>Fungi</taxon>
        <taxon>Fungi incertae sedis</taxon>
        <taxon>Mucoromycota</taxon>
        <taxon>Glomeromycotina</taxon>
        <taxon>Glomeromycetes</taxon>
        <taxon>Glomerales</taxon>
        <taxon>Glomeraceae</taxon>
        <taxon>Glomus</taxon>
    </lineage>
</organism>
<feature type="compositionally biased region" description="Basic and acidic residues" evidence="1">
    <location>
        <begin position="93"/>
        <end position="117"/>
    </location>
</feature>
<sequence>MSQAKQKTQQCRNIAKKKKKMIDNTLNSDDSENINEEVKWIDNQIENKAEQFFLILTKNMEKLKHFKCPLLLSKKKLQKTLDSEDSEDSEDNENGKDSEDNEDGKDSEKIQDINEKNNKDNVNRSLLNKGYAKLKASQIVAELLNHGVWFTHCIRSWAKTFKKYSDIPKSNREQHFKGSSILDDEDVQLKIASHLQQHKFEINVNNFRSFISEEIFSLLV</sequence>
<name>A0A397SKW7_9GLOM</name>
<protein>
    <submittedName>
        <fullName evidence="2">Uncharacterized protein</fullName>
    </submittedName>
</protein>
<evidence type="ECO:0000313" key="2">
    <source>
        <dbReference type="EMBL" id="RIA86668.1"/>
    </source>
</evidence>
<proteinExistence type="predicted"/>
<comment type="caution">
    <text evidence="2">The sequence shown here is derived from an EMBL/GenBank/DDBJ whole genome shotgun (WGS) entry which is preliminary data.</text>
</comment>
<accession>A0A397SKW7</accession>
<feature type="region of interest" description="Disordered" evidence="1">
    <location>
        <begin position="1"/>
        <end position="30"/>
    </location>
</feature>
<keyword evidence="3" id="KW-1185">Reference proteome</keyword>
<reference evidence="2 3" key="1">
    <citation type="submission" date="2018-06" db="EMBL/GenBank/DDBJ databases">
        <title>Comparative genomics reveals the genomic features of Rhizophagus irregularis, R. cerebriforme, R. diaphanum and Gigaspora rosea, and their symbiotic lifestyle signature.</title>
        <authorList>
            <person name="Morin E."/>
            <person name="San Clemente H."/>
            <person name="Chen E.C.H."/>
            <person name="De La Providencia I."/>
            <person name="Hainaut M."/>
            <person name="Kuo A."/>
            <person name="Kohler A."/>
            <person name="Murat C."/>
            <person name="Tang N."/>
            <person name="Roy S."/>
            <person name="Loubradou J."/>
            <person name="Henrissat B."/>
            <person name="Grigoriev I.V."/>
            <person name="Corradi N."/>
            <person name="Roux C."/>
            <person name="Martin F.M."/>
        </authorList>
    </citation>
    <scope>NUCLEOTIDE SEQUENCE [LARGE SCALE GENOMIC DNA]</scope>
    <source>
        <strain evidence="2 3">DAOM 227022</strain>
    </source>
</reference>
<evidence type="ECO:0000256" key="1">
    <source>
        <dbReference type="SAM" id="MobiDB-lite"/>
    </source>
</evidence>
<dbReference type="AlphaFoldDB" id="A0A397SKW7"/>
<dbReference type="Proteomes" id="UP000265703">
    <property type="component" value="Unassembled WGS sequence"/>
</dbReference>
<dbReference type="OrthoDB" id="2439417at2759"/>
<feature type="compositionally biased region" description="Polar residues" evidence="1">
    <location>
        <begin position="1"/>
        <end position="12"/>
    </location>
</feature>
<dbReference type="EMBL" id="QKYT01000351">
    <property type="protein sequence ID" value="RIA86668.1"/>
    <property type="molecule type" value="Genomic_DNA"/>
</dbReference>